<evidence type="ECO:0000313" key="2">
    <source>
        <dbReference type="Proteomes" id="UP001221597"/>
    </source>
</evidence>
<protein>
    <submittedName>
        <fullName evidence="1">Uncharacterized protein</fullName>
    </submittedName>
</protein>
<reference evidence="1 2" key="1">
    <citation type="submission" date="2023-04" db="EMBL/GenBank/DDBJ databases">
        <title>Genome sequence of Halobacillus naozhouensis KACC 21980.</title>
        <authorList>
            <person name="Kim S."/>
            <person name="Heo J."/>
            <person name="Kwon S.-W."/>
        </authorList>
    </citation>
    <scope>NUCLEOTIDE SEQUENCE [LARGE SCALE GENOMIC DNA]</scope>
    <source>
        <strain evidence="1 2">KCTC 13234</strain>
    </source>
</reference>
<dbReference type="Proteomes" id="UP001221597">
    <property type="component" value="Chromosome"/>
</dbReference>
<accession>A0ABY8J3T5</accession>
<gene>
    <name evidence="1" type="ORF">P9989_07840</name>
</gene>
<dbReference type="EMBL" id="CP121671">
    <property type="protein sequence ID" value="WFT76264.1"/>
    <property type="molecule type" value="Genomic_DNA"/>
</dbReference>
<evidence type="ECO:0000313" key="1">
    <source>
        <dbReference type="EMBL" id="WFT76264.1"/>
    </source>
</evidence>
<sequence>MTISVPAHREVAVLQERVFHYAKRYKQIEGENGEQINLEIKRIQNMSVAPLVEFQQLIDATIAKLARITSPISIFYGELDELLYKESANLVYRSVISSQNRLKVILIPST</sequence>
<dbReference type="Gene3D" id="3.40.50.1820">
    <property type="entry name" value="alpha/beta hydrolase"/>
    <property type="match status" value="1"/>
</dbReference>
<proteinExistence type="predicted"/>
<keyword evidence="2" id="KW-1185">Reference proteome</keyword>
<organism evidence="1 2">
    <name type="scientific">Halobacillus naozhouensis</name>
    <dbReference type="NCBI Taxonomy" id="554880"/>
    <lineage>
        <taxon>Bacteria</taxon>
        <taxon>Bacillati</taxon>
        <taxon>Bacillota</taxon>
        <taxon>Bacilli</taxon>
        <taxon>Bacillales</taxon>
        <taxon>Bacillaceae</taxon>
        <taxon>Halobacillus</taxon>
    </lineage>
</organism>
<dbReference type="InterPro" id="IPR029058">
    <property type="entry name" value="AB_hydrolase_fold"/>
</dbReference>
<name>A0ABY8J3T5_9BACI</name>
<dbReference type="RefSeq" id="WP_283078218.1">
    <property type="nucleotide sequence ID" value="NZ_CP121671.1"/>
</dbReference>